<evidence type="ECO:0000256" key="2">
    <source>
        <dbReference type="ARBA" id="ARBA00022487"/>
    </source>
</evidence>
<dbReference type="SUPFAM" id="SSF53474">
    <property type="entry name" value="alpha/beta-Hydrolases"/>
    <property type="match status" value="1"/>
</dbReference>
<evidence type="ECO:0000256" key="4">
    <source>
        <dbReference type="ARBA" id="ARBA00023180"/>
    </source>
</evidence>
<evidence type="ECO:0000313" key="7">
    <source>
        <dbReference type="EMBL" id="CAK1542417.1"/>
    </source>
</evidence>
<evidence type="ECO:0000256" key="3">
    <source>
        <dbReference type="ARBA" id="ARBA00022801"/>
    </source>
</evidence>
<organism evidence="7 8">
    <name type="scientific">Leptosia nina</name>
    <dbReference type="NCBI Taxonomy" id="320188"/>
    <lineage>
        <taxon>Eukaryota</taxon>
        <taxon>Metazoa</taxon>
        <taxon>Ecdysozoa</taxon>
        <taxon>Arthropoda</taxon>
        <taxon>Hexapoda</taxon>
        <taxon>Insecta</taxon>
        <taxon>Pterygota</taxon>
        <taxon>Neoptera</taxon>
        <taxon>Endopterygota</taxon>
        <taxon>Lepidoptera</taxon>
        <taxon>Glossata</taxon>
        <taxon>Ditrysia</taxon>
        <taxon>Papilionoidea</taxon>
        <taxon>Pieridae</taxon>
        <taxon>Pierinae</taxon>
        <taxon>Leptosia</taxon>
    </lineage>
</organism>
<sequence>MYRHLILLASVAAYVHSVQVTVEEGTLEGQTLENKYGKPYHSFEGIPYAVPPLGDLRFKPPQPIQPWSGVKQANQTGSMCFQYNLFVVPYPPPEGSEDCLYMNIYSPNVTTDQPYPVMFWIHGGGFVSGSGDEYKPDFLIRKDVVLVTFNYRLEVLGFLSLGTQDIPGNAGMKDQVAALSGTANSWWPNTYRARDRAIQLARQMGCNSTEDTEIYNFFKQQTVKDFVKSRIVVTYTQYAKESPNVYFGVVSERKFGDEEVFFQGDVYDVLRTGIHEGVEVINGYVEDEGTLYFATGTNIPRIFEQANQFLEFFVPEPLTLHCSSASGSW</sequence>
<evidence type="ECO:0000313" key="8">
    <source>
        <dbReference type="Proteomes" id="UP001497472"/>
    </source>
</evidence>
<dbReference type="InterPro" id="IPR002018">
    <property type="entry name" value="CarbesteraseB"/>
</dbReference>
<dbReference type="Proteomes" id="UP001497472">
    <property type="component" value="Unassembled WGS sequence"/>
</dbReference>
<comment type="similarity">
    <text evidence="1">Belongs to the type-B carboxylesterase/lipase family.</text>
</comment>
<accession>A0AAV1J2H2</accession>
<dbReference type="AlphaFoldDB" id="A0AAV1J2H2"/>
<keyword evidence="5" id="KW-0732">Signal</keyword>
<dbReference type="GO" id="GO:0052689">
    <property type="term" value="F:carboxylic ester hydrolase activity"/>
    <property type="evidence" value="ECO:0007669"/>
    <property type="project" value="UniProtKB-KW"/>
</dbReference>
<comment type="caution">
    <text evidence="7">The sequence shown here is derived from an EMBL/GenBank/DDBJ whole genome shotgun (WGS) entry which is preliminary data.</text>
</comment>
<keyword evidence="3" id="KW-0378">Hydrolase</keyword>
<reference evidence="7 8" key="1">
    <citation type="submission" date="2023-11" db="EMBL/GenBank/DDBJ databases">
        <authorList>
            <person name="Okamura Y."/>
        </authorList>
    </citation>
    <scope>NUCLEOTIDE SEQUENCE [LARGE SCALE GENOMIC DNA]</scope>
</reference>
<dbReference type="Pfam" id="PF00135">
    <property type="entry name" value="COesterase"/>
    <property type="match status" value="2"/>
</dbReference>
<protein>
    <recommendedName>
        <fullName evidence="6">Carboxylesterase type B domain-containing protein</fullName>
    </recommendedName>
</protein>
<feature type="chain" id="PRO_5043886359" description="Carboxylesterase type B domain-containing protein" evidence="5">
    <location>
        <begin position="18"/>
        <end position="329"/>
    </location>
</feature>
<keyword evidence="2" id="KW-0719">Serine esterase</keyword>
<dbReference type="InterPro" id="IPR029058">
    <property type="entry name" value="AB_hydrolase_fold"/>
</dbReference>
<proteinExistence type="inferred from homology"/>
<dbReference type="Gene3D" id="3.40.50.1820">
    <property type="entry name" value="alpha/beta hydrolase"/>
    <property type="match status" value="2"/>
</dbReference>
<feature type="domain" description="Carboxylesterase type B" evidence="6">
    <location>
        <begin position="18"/>
        <end position="179"/>
    </location>
</feature>
<gene>
    <name evidence="7" type="ORF">LNINA_LOCUS2316</name>
</gene>
<keyword evidence="8" id="KW-1185">Reference proteome</keyword>
<feature type="signal peptide" evidence="5">
    <location>
        <begin position="1"/>
        <end position="17"/>
    </location>
</feature>
<evidence type="ECO:0000256" key="1">
    <source>
        <dbReference type="ARBA" id="ARBA00005964"/>
    </source>
</evidence>
<keyword evidence="4" id="KW-0325">Glycoprotein</keyword>
<name>A0AAV1J2H2_9NEOP</name>
<evidence type="ECO:0000256" key="5">
    <source>
        <dbReference type="SAM" id="SignalP"/>
    </source>
</evidence>
<evidence type="ECO:0000259" key="6">
    <source>
        <dbReference type="Pfam" id="PF00135"/>
    </source>
</evidence>
<dbReference type="EMBL" id="CAVLEF010000003">
    <property type="protein sequence ID" value="CAK1542417.1"/>
    <property type="molecule type" value="Genomic_DNA"/>
</dbReference>
<dbReference type="PANTHER" id="PTHR43142:SF1">
    <property type="entry name" value="CARBOXYLIC ESTER HYDROLASE"/>
    <property type="match status" value="1"/>
</dbReference>
<feature type="domain" description="Carboxylesterase type B" evidence="6">
    <location>
        <begin position="180"/>
        <end position="310"/>
    </location>
</feature>
<dbReference type="PANTHER" id="PTHR43142">
    <property type="entry name" value="CARBOXYLIC ESTER HYDROLASE"/>
    <property type="match status" value="1"/>
</dbReference>